<evidence type="ECO:0000313" key="3">
    <source>
        <dbReference type="EMBL" id="CAG9171270.1"/>
    </source>
</evidence>
<reference evidence="3 4" key="1">
    <citation type="submission" date="2021-08" db="EMBL/GenBank/DDBJ databases">
        <authorList>
            <person name="Peeters C."/>
        </authorList>
    </citation>
    <scope>NUCLEOTIDE SEQUENCE [LARGE SCALE GENOMIC DNA]</scope>
    <source>
        <strain evidence="3 4">LMG 21510</strain>
    </source>
</reference>
<dbReference type="Proteomes" id="UP000721236">
    <property type="component" value="Unassembled WGS sequence"/>
</dbReference>
<dbReference type="Gene3D" id="3.90.1300.10">
    <property type="entry name" value="Amidase signature (AS) domain"/>
    <property type="match status" value="1"/>
</dbReference>
<organism evidence="3 4">
    <name type="scientific">Cupriavidus respiraculi</name>
    <dbReference type="NCBI Taxonomy" id="195930"/>
    <lineage>
        <taxon>Bacteria</taxon>
        <taxon>Pseudomonadati</taxon>
        <taxon>Pseudomonadota</taxon>
        <taxon>Betaproteobacteria</taxon>
        <taxon>Burkholderiales</taxon>
        <taxon>Burkholderiaceae</taxon>
        <taxon>Cupriavidus</taxon>
    </lineage>
</organism>
<protein>
    <submittedName>
        <fullName evidence="3">6-aminohexanoate-cyclic-dimer hydrolase</fullName>
        <ecNumber evidence="3">3.5.2.12</ecNumber>
    </submittedName>
</protein>
<name>A0ABM8WUS7_9BURK</name>
<dbReference type="RefSeq" id="WP_224040974.1">
    <property type="nucleotide sequence ID" value="NZ_CAJZAH010000002.1"/>
</dbReference>
<sequence length="491" mass="51499">MNLDDYSGLDGLAMAALLAHGETTSSELMTCAIAQAEAWNPPLNAITYPRHEESLALAADWQPRGSFRGIPFLLKDSGFAHRRFPSSIGSRLFDDTTYPFDATVAGRFEGAGLIPFARSTVSELCMGPSTEALRNGGPTRNPWDLGRSVGGSSGGAAAAVAARIVPVAHGSDGGGSIRIPAACCGIYGLKPSRGRVPMGPARGEGWGGMASDGVLSVTVRDTAAAMDAISGYEAGAPYAAPPQSAPYLDVVNRAGDLGPLRIGILREGWNGIGIAPECDAAVTHAAELLASLGHVLSDARLPELDYAGFVVAHGNILATNVALAVDTRLRAENRLLRDDDIEPVLADAYTVGKSLDAASYVDSIQRLHAIGRAFAAAMRDYDILLTPTLTQLPAELGYLALDVGLPFRQFRERVSRYATFLAVINAAGLPAASLPLAWTDAGLPVATQLIGHFGREDTVLALSAQLESLAPWAHRKPALPALPAREARPLL</sequence>
<dbReference type="InterPro" id="IPR023631">
    <property type="entry name" value="Amidase_dom"/>
</dbReference>
<feature type="domain" description="Amidase" evidence="2">
    <location>
        <begin position="29"/>
        <end position="460"/>
    </location>
</feature>
<dbReference type="SUPFAM" id="SSF75304">
    <property type="entry name" value="Amidase signature (AS) enzymes"/>
    <property type="match status" value="1"/>
</dbReference>
<dbReference type="PROSITE" id="PS00571">
    <property type="entry name" value="AMIDASES"/>
    <property type="match status" value="1"/>
</dbReference>
<dbReference type="InterPro" id="IPR000120">
    <property type="entry name" value="Amidase"/>
</dbReference>
<evidence type="ECO:0000259" key="2">
    <source>
        <dbReference type="Pfam" id="PF01425"/>
    </source>
</evidence>
<dbReference type="PANTHER" id="PTHR11895:SF7">
    <property type="entry name" value="GLUTAMYL-TRNA(GLN) AMIDOTRANSFERASE SUBUNIT A, MITOCHONDRIAL"/>
    <property type="match status" value="1"/>
</dbReference>
<gene>
    <name evidence="3" type="primary">nylA</name>
    <name evidence="3" type="ORF">LMG21510_01592</name>
</gene>
<dbReference type="InterPro" id="IPR036928">
    <property type="entry name" value="AS_sf"/>
</dbReference>
<keyword evidence="4" id="KW-1185">Reference proteome</keyword>
<dbReference type="PANTHER" id="PTHR11895">
    <property type="entry name" value="TRANSAMIDASE"/>
    <property type="match status" value="1"/>
</dbReference>
<dbReference type="InterPro" id="IPR020556">
    <property type="entry name" value="Amidase_CS"/>
</dbReference>
<keyword evidence="3" id="KW-0378">Hydrolase</keyword>
<dbReference type="EC" id="3.5.2.12" evidence="3"/>
<evidence type="ECO:0000313" key="4">
    <source>
        <dbReference type="Proteomes" id="UP000721236"/>
    </source>
</evidence>
<comment type="caution">
    <text evidence="3">The sequence shown here is derived from an EMBL/GenBank/DDBJ whole genome shotgun (WGS) entry which is preliminary data.</text>
</comment>
<accession>A0ABM8WUS7</accession>
<comment type="similarity">
    <text evidence="1">Belongs to the amidase family.</text>
</comment>
<dbReference type="GO" id="GO:0019874">
    <property type="term" value="F:6-aminohexanoate-cyclic-dimer hydrolase activity"/>
    <property type="evidence" value="ECO:0007669"/>
    <property type="project" value="UniProtKB-EC"/>
</dbReference>
<dbReference type="EMBL" id="CAJZAH010000002">
    <property type="protein sequence ID" value="CAG9171270.1"/>
    <property type="molecule type" value="Genomic_DNA"/>
</dbReference>
<proteinExistence type="inferred from homology"/>
<evidence type="ECO:0000256" key="1">
    <source>
        <dbReference type="ARBA" id="ARBA00009199"/>
    </source>
</evidence>
<dbReference type="Pfam" id="PF01425">
    <property type="entry name" value="Amidase"/>
    <property type="match status" value="1"/>
</dbReference>